<protein>
    <submittedName>
        <fullName evidence="1">Uncharacterized protein</fullName>
    </submittedName>
</protein>
<dbReference type="Proteomes" id="UP000601435">
    <property type="component" value="Unassembled WGS sequence"/>
</dbReference>
<evidence type="ECO:0000313" key="1">
    <source>
        <dbReference type="EMBL" id="CAE7277691.1"/>
    </source>
</evidence>
<dbReference type="AlphaFoldDB" id="A0A812N3L9"/>
<reference evidence="1" key="1">
    <citation type="submission" date="2021-02" db="EMBL/GenBank/DDBJ databases">
        <authorList>
            <person name="Dougan E. K."/>
            <person name="Rhodes N."/>
            <person name="Thang M."/>
            <person name="Chan C."/>
        </authorList>
    </citation>
    <scope>NUCLEOTIDE SEQUENCE</scope>
</reference>
<accession>A0A812N3L9</accession>
<dbReference type="OrthoDB" id="432304at2759"/>
<keyword evidence="2" id="KW-1185">Reference proteome</keyword>
<gene>
    <name evidence="1" type="ORF">SNEC2469_LOCUS6752</name>
</gene>
<evidence type="ECO:0000313" key="2">
    <source>
        <dbReference type="Proteomes" id="UP000601435"/>
    </source>
</evidence>
<organism evidence="1 2">
    <name type="scientific">Symbiodinium necroappetens</name>
    <dbReference type="NCBI Taxonomy" id="1628268"/>
    <lineage>
        <taxon>Eukaryota</taxon>
        <taxon>Sar</taxon>
        <taxon>Alveolata</taxon>
        <taxon>Dinophyceae</taxon>
        <taxon>Suessiales</taxon>
        <taxon>Symbiodiniaceae</taxon>
        <taxon>Symbiodinium</taxon>
    </lineage>
</organism>
<name>A0A812N3L9_9DINO</name>
<proteinExistence type="predicted"/>
<dbReference type="EMBL" id="CAJNJA010011711">
    <property type="protein sequence ID" value="CAE7277691.1"/>
    <property type="molecule type" value="Genomic_DNA"/>
</dbReference>
<comment type="caution">
    <text evidence="1">The sequence shown here is derived from an EMBL/GenBank/DDBJ whole genome shotgun (WGS) entry which is preliminary data.</text>
</comment>
<sequence>MDEHIFCNDVVDPQLTGVLLQSPNPEDPPLRLHYKFKILVQDGAAQKFCLAIKGDSGSKFCVKCKNAICIRSEVQASENDEEDDDTSTAKYTRKSQLQFATDPEVLESWQRMEQRFLSETPQNFAKWEQATGFSFSSQALLGSTKLRPFLEPVSCYMHDWMHGVVANGTLNIVGYLFLQAMQQQGLQSWSSFRDYLGFWVLPAAFKKACPDLPSLFDSKRVDSCKKSSKLKMQASELLCIGPILSHFASTACAGAVDQRPCKALVAMVFFLDLLTCVVHGCVRATDLDKAAERALGLVVESGWQASMVKKFHWMLHYGDSLSKHGCLIPCFAMERKHKQLTKIGTPIKNMKAYEKAVLEEVVSDQLFNLRQPGRFDMSCRLLSESCKASRAMQELLAQHGVTAGQASICRTLKLAGGGSVSTGDVVLLKLQAVLACGILLANFDNGQTHSIVKFLDFHKRLADAAEWKEAHDNTAHVVSSSAIICAVTYSKSSDVYRTLLPYNARQLLA</sequence>